<evidence type="ECO:0000313" key="6">
    <source>
        <dbReference type="Proteomes" id="UP000799438"/>
    </source>
</evidence>
<protein>
    <recommendedName>
        <fullName evidence="7">DNA repair protein Rad26</fullName>
    </recommendedName>
</protein>
<dbReference type="Pfam" id="PF21048">
    <property type="entry name" value="Rad26-like_N"/>
    <property type="match status" value="1"/>
</dbReference>
<evidence type="ECO:0000259" key="4">
    <source>
        <dbReference type="Pfam" id="PF21048"/>
    </source>
</evidence>
<sequence>MAEDEYTDDELDDLSADQLLEIETLAFTATQQPTVSPHSTPPSDHGDQVIKIEEQPASAVYNGLQQTQTQTAPHPDHSGQVTSLDEQSASAVHNGPQQTQTQTTQPPRALPLRGSLDTMSVEDLQARVERIESDFRELSTAYEKSNGAVGVLRSKHTSLTKQFEHRILMLNKERNELVAKQKAELAACKHKEEQSRTNNLFMEQDIVREAGRPKQSRRVQKDNAGKTVRGTAATTPKKNRTAQFGDGFASDDVVMVSPSKARHRSKPSTPKHGAKRKRTAGEASPSRTLPLSEPAEPVQINDPMSIDLPEDTYGAFLENVAKDDDKFKFLQRLMRHRPFGQRETTFEALTKYALPSEPTRLLSSTVYDNLARYRGDAEGFAMHYCHVLVSLWQDCLRERYFAPVRFFLDSLQFVLAFLPLEKTASLAEEVVPVVQSTADPVLPPEGEAVKDSLMLKNLDVQNLDVQDLDILNLDAGPQSELRKNIDLLESISLLLTIARSCVGSYEAKALFWQKMNEHVCLITLWTTQPLPVIQATLQLLSTSPTDTTFGAIIAHADPEKAAKKQSEQENELINRLITLLRHPPTAPSSNSSTSTSSAPYSATTIADLRLSTLQALTSLLPHKHGVVLLAKHPAFLGNLLHMLNSTIATLYSTAPHTPLHSALTRVINIACRLAHAVLCTYPEAADRRSLLAAVPGAGHAHLVGLTRLAFAEEKGALERGWEDEVVNMAHALLDEYLSPDEGDALMRVFGSGKSA</sequence>
<evidence type="ECO:0000259" key="2">
    <source>
        <dbReference type="Pfam" id="PF12331"/>
    </source>
</evidence>
<dbReference type="InterPro" id="IPR048380">
    <property type="entry name" value="Rad26-like_N"/>
</dbReference>
<dbReference type="InterPro" id="IPR022093">
    <property type="entry name" value="Rad26-like_helical"/>
</dbReference>
<dbReference type="GeneID" id="54299002"/>
<organism evidence="5 6">
    <name type="scientific">Aplosporella prunicola CBS 121167</name>
    <dbReference type="NCBI Taxonomy" id="1176127"/>
    <lineage>
        <taxon>Eukaryota</taxon>
        <taxon>Fungi</taxon>
        <taxon>Dikarya</taxon>
        <taxon>Ascomycota</taxon>
        <taxon>Pezizomycotina</taxon>
        <taxon>Dothideomycetes</taxon>
        <taxon>Dothideomycetes incertae sedis</taxon>
        <taxon>Botryosphaeriales</taxon>
        <taxon>Aplosporellaceae</taxon>
        <taxon>Aplosporella</taxon>
    </lineage>
</organism>
<feature type="compositionally biased region" description="Polar residues" evidence="1">
    <location>
        <begin position="63"/>
        <end position="72"/>
    </location>
</feature>
<feature type="region of interest" description="Disordered" evidence="1">
    <location>
        <begin position="202"/>
        <end position="298"/>
    </location>
</feature>
<feature type="region of interest" description="Disordered" evidence="1">
    <location>
        <begin position="27"/>
        <end position="113"/>
    </location>
</feature>
<dbReference type="Proteomes" id="UP000799438">
    <property type="component" value="Unassembled WGS sequence"/>
</dbReference>
<evidence type="ECO:0000256" key="1">
    <source>
        <dbReference type="SAM" id="MobiDB-lite"/>
    </source>
</evidence>
<reference evidence="5" key="1">
    <citation type="journal article" date="2020" name="Stud. Mycol.">
        <title>101 Dothideomycetes genomes: a test case for predicting lifestyles and emergence of pathogens.</title>
        <authorList>
            <person name="Haridas S."/>
            <person name="Albert R."/>
            <person name="Binder M."/>
            <person name="Bloem J."/>
            <person name="Labutti K."/>
            <person name="Salamov A."/>
            <person name="Andreopoulos B."/>
            <person name="Baker S."/>
            <person name="Barry K."/>
            <person name="Bills G."/>
            <person name="Bluhm B."/>
            <person name="Cannon C."/>
            <person name="Castanera R."/>
            <person name="Culley D."/>
            <person name="Daum C."/>
            <person name="Ezra D."/>
            <person name="Gonzalez J."/>
            <person name="Henrissat B."/>
            <person name="Kuo A."/>
            <person name="Liang C."/>
            <person name="Lipzen A."/>
            <person name="Lutzoni F."/>
            <person name="Magnuson J."/>
            <person name="Mondo S."/>
            <person name="Nolan M."/>
            <person name="Ohm R."/>
            <person name="Pangilinan J."/>
            <person name="Park H.-J."/>
            <person name="Ramirez L."/>
            <person name="Alfaro M."/>
            <person name="Sun H."/>
            <person name="Tritt A."/>
            <person name="Yoshinaga Y."/>
            <person name="Zwiers L.-H."/>
            <person name="Turgeon B."/>
            <person name="Goodwin S."/>
            <person name="Spatafora J."/>
            <person name="Crous P."/>
            <person name="Grigoriev I."/>
        </authorList>
    </citation>
    <scope>NUCLEOTIDE SEQUENCE</scope>
    <source>
        <strain evidence="5">CBS 121167</strain>
    </source>
</reference>
<dbReference type="Pfam" id="PF21046">
    <property type="entry name" value="Rad26-like_C"/>
    <property type="match status" value="1"/>
</dbReference>
<feature type="domain" description="Rad26-like C-terminal" evidence="3">
    <location>
        <begin position="690"/>
        <end position="749"/>
    </location>
</feature>
<dbReference type="InterPro" id="IPR048379">
    <property type="entry name" value="Rad26-like_C"/>
</dbReference>
<dbReference type="OrthoDB" id="5245063at2759"/>
<dbReference type="EMBL" id="ML995570">
    <property type="protein sequence ID" value="KAF2135569.1"/>
    <property type="molecule type" value="Genomic_DNA"/>
</dbReference>
<feature type="compositionally biased region" description="Low complexity" evidence="1">
    <location>
        <begin position="96"/>
        <end position="107"/>
    </location>
</feature>
<feature type="compositionally biased region" description="Polar residues" evidence="1">
    <location>
        <begin position="27"/>
        <end position="42"/>
    </location>
</feature>
<evidence type="ECO:0000313" key="5">
    <source>
        <dbReference type="EMBL" id="KAF2135569.1"/>
    </source>
</evidence>
<feature type="compositionally biased region" description="Polar residues" evidence="1">
    <location>
        <begin position="79"/>
        <end position="91"/>
    </location>
</feature>
<feature type="domain" description="Rad26-like N-terminal" evidence="4">
    <location>
        <begin position="329"/>
        <end position="374"/>
    </location>
</feature>
<proteinExistence type="predicted"/>
<feature type="compositionally biased region" description="Basic and acidic residues" evidence="1">
    <location>
        <begin position="44"/>
        <end position="54"/>
    </location>
</feature>
<name>A0A6A6AUD2_9PEZI</name>
<evidence type="ECO:0000259" key="3">
    <source>
        <dbReference type="Pfam" id="PF21046"/>
    </source>
</evidence>
<gene>
    <name evidence="5" type="ORF">K452DRAFT_293130</name>
</gene>
<accession>A0A6A6AUD2</accession>
<dbReference type="AlphaFoldDB" id="A0A6A6AUD2"/>
<dbReference type="Pfam" id="PF12331">
    <property type="entry name" value="Rad26-like_helical_rpts"/>
    <property type="match status" value="1"/>
</dbReference>
<evidence type="ECO:0008006" key="7">
    <source>
        <dbReference type="Google" id="ProtNLM"/>
    </source>
</evidence>
<keyword evidence="6" id="KW-1185">Reference proteome</keyword>
<dbReference type="RefSeq" id="XP_033391287.1">
    <property type="nucleotide sequence ID" value="XM_033541506.1"/>
</dbReference>
<feature type="domain" description="Rad26-like helical repeats" evidence="2">
    <location>
        <begin position="464"/>
        <end position="678"/>
    </location>
</feature>